<proteinExistence type="predicted"/>
<dbReference type="RefSeq" id="WP_111325864.1">
    <property type="nucleotide sequence ID" value="NZ_QKUF01000036.1"/>
</dbReference>
<evidence type="ECO:0000313" key="2">
    <source>
        <dbReference type="Proteomes" id="UP000248806"/>
    </source>
</evidence>
<organism evidence="1 2">
    <name type="scientific">Thermosporothrix hazakensis</name>
    <dbReference type="NCBI Taxonomy" id="644383"/>
    <lineage>
        <taxon>Bacteria</taxon>
        <taxon>Bacillati</taxon>
        <taxon>Chloroflexota</taxon>
        <taxon>Ktedonobacteria</taxon>
        <taxon>Ktedonobacterales</taxon>
        <taxon>Thermosporotrichaceae</taxon>
        <taxon>Thermosporothrix</taxon>
    </lineage>
</organism>
<dbReference type="Proteomes" id="UP000248806">
    <property type="component" value="Unassembled WGS sequence"/>
</dbReference>
<accession>A0A326U5M2</accession>
<name>A0A326U5M2_THEHA</name>
<protein>
    <submittedName>
        <fullName evidence="1">Uncharacterized protein</fullName>
    </submittedName>
</protein>
<dbReference type="AlphaFoldDB" id="A0A326U5M2"/>
<comment type="caution">
    <text evidence="1">The sequence shown here is derived from an EMBL/GenBank/DDBJ whole genome shotgun (WGS) entry which is preliminary data.</text>
</comment>
<dbReference type="EMBL" id="QKUF01000036">
    <property type="protein sequence ID" value="PZW21088.1"/>
    <property type="molecule type" value="Genomic_DNA"/>
</dbReference>
<keyword evidence="2" id="KW-1185">Reference proteome</keyword>
<sequence>MFHDHEAIRLDAAHKGSPINRMQPGIRINLGELMLGGQSGTSFAGRPMATGVSRIRPLLIGASQGGRRDFAHLRERLWLMPPANPPF</sequence>
<reference evidence="1 2" key="1">
    <citation type="submission" date="2018-06" db="EMBL/GenBank/DDBJ databases">
        <title>Genomic Encyclopedia of Archaeal and Bacterial Type Strains, Phase II (KMG-II): from individual species to whole genera.</title>
        <authorList>
            <person name="Goeker M."/>
        </authorList>
    </citation>
    <scope>NUCLEOTIDE SEQUENCE [LARGE SCALE GENOMIC DNA]</scope>
    <source>
        <strain evidence="1 2">ATCC BAA-1881</strain>
    </source>
</reference>
<evidence type="ECO:0000313" key="1">
    <source>
        <dbReference type="EMBL" id="PZW21088.1"/>
    </source>
</evidence>
<gene>
    <name evidence="1" type="ORF">EI42_05624</name>
</gene>